<evidence type="ECO:0000313" key="6">
    <source>
        <dbReference type="EMBL" id="GAG04419.1"/>
    </source>
</evidence>
<proteinExistence type="inferred from homology"/>
<evidence type="ECO:0000256" key="4">
    <source>
        <dbReference type="ARBA" id="ARBA00022837"/>
    </source>
</evidence>
<dbReference type="GO" id="GO:0004065">
    <property type="term" value="F:arylsulfatase activity"/>
    <property type="evidence" value="ECO:0007669"/>
    <property type="project" value="TreeGrafter"/>
</dbReference>
<dbReference type="AlphaFoldDB" id="X0UF90"/>
<name>X0UF90_9ZZZZ</name>
<feature type="domain" description="Sulfatase N-terminal" evidence="5">
    <location>
        <begin position="6"/>
        <end position="107"/>
    </location>
</feature>
<keyword evidence="3" id="KW-0378">Hydrolase</keyword>
<dbReference type="InterPro" id="IPR017850">
    <property type="entry name" value="Alkaline_phosphatase_core_sf"/>
</dbReference>
<dbReference type="InterPro" id="IPR050738">
    <property type="entry name" value="Sulfatase"/>
</dbReference>
<dbReference type="EMBL" id="BARS01028092">
    <property type="protein sequence ID" value="GAG04419.1"/>
    <property type="molecule type" value="Genomic_DNA"/>
</dbReference>
<accession>X0UF90</accession>
<keyword evidence="2" id="KW-0479">Metal-binding</keyword>
<organism evidence="6">
    <name type="scientific">marine sediment metagenome</name>
    <dbReference type="NCBI Taxonomy" id="412755"/>
    <lineage>
        <taxon>unclassified sequences</taxon>
        <taxon>metagenomes</taxon>
        <taxon>ecological metagenomes</taxon>
    </lineage>
</organism>
<sequence>MPRKRPNILLITSDQQHFSTMGSVNERIRTPALDRLCAEGVRFDRAYCPNPTCTPTRASMVTGMYPSQHGAWSLGTKLMEDVPTVGDMLQRGGYTTTLVGKAHFQPTRSGYS</sequence>
<dbReference type="GO" id="GO:0046872">
    <property type="term" value="F:metal ion binding"/>
    <property type="evidence" value="ECO:0007669"/>
    <property type="project" value="UniProtKB-KW"/>
</dbReference>
<feature type="non-terminal residue" evidence="6">
    <location>
        <position position="112"/>
    </location>
</feature>
<comment type="caution">
    <text evidence="6">The sequence shown here is derived from an EMBL/GenBank/DDBJ whole genome shotgun (WGS) entry which is preliminary data.</text>
</comment>
<dbReference type="Pfam" id="PF00884">
    <property type="entry name" value="Sulfatase"/>
    <property type="match status" value="1"/>
</dbReference>
<evidence type="ECO:0000256" key="2">
    <source>
        <dbReference type="ARBA" id="ARBA00022723"/>
    </source>
</evidence>
<dbReference type="InterPro" id="IPR000917">
    <property type="entry name" value="Sulfatase_N"/>
</dbReference>
<dbReference type="PANTHER" id="PTHR42693">
    <property type="entry name" value="ARYLSULFATASE FAMILY MEMBER"/>
    <property type="match status" value="1"/>
</dbReference>
<reference evidence="6" key="1">
    <citation type="journal article" date="2014" name="Front. Microbiol.">
        <title>High frequency of phylogenetically diverse reductive dehalogenase-homologous genes in deep subseafloor sedimentary metagenomes.</title>
        <authorList>
            <person name="Kawai M."/>
            <person name="Futagami T."/>
            <person name="Toyoda A."/>
            <person name="Takaki Y."/>
            <person name="Nishi S."/>
            <person name="Hori S."/>
            <person name="Arai W."/>
            <person name="Tsubouchi T."/>
            <person name="Morono Y."/>
            <person name="Uchiyama I."/>
            <person name="Ito T."/>
            <person name="Fujiyama A."/>
            <person name="Inagaki F."/>
            <person name="Takami H."/>
        </authorList>
    </citation>
    <scope>NUCLEOTIDE SEQUENCE</scope>
    <source>
        <strain evidence="6">Expedition CK06-06</strain>
    </source>
</reference>
<keyword evidence="4" id="KW-0106">Calcium</keyword>
<dbReference type="SUPFAM" id="SSF53649">
    <property type="entry name" value="Alkaline phosphatase-like"/>
    <property type="match status" value="1"/>
</dbReference>
<dbReference type="PROSITE" id="PS00523">
    <property type="entry name" value="SULFATASE_1"/>
    <property type="match status" value="1"/>
</dbReference>
<evidence type="ECO:0000256" key="3">
    <source>
        <dbReference type="ARBA" id="ARBA00022801"/>
    </source>
</evidence>
<dbReference type="PANTHER" id="PTHR42693:SF33">
    <property type="entry name" value="ARYLSULFATASE"/>
    <property type="match status" value="1"/>
</dbReference>
<dbReference type="Gene3D" id="3.40.720.10">
    <property type="entry name" value="Alkaline Phosphatase, subunit A"/>
    <property type="match status" value="1"/>
</dbReference>
<comment type="similarity">
    <text evidence="1">Belongs to the sulfatase family.</text>
</comment>
<protein>
    <recommendedName>
        <fullName evidence="5">Sulfatase N-terminal domain-containing protein</fullName>
    </recommendedName>
</protein>
<evidence type="ECO:0000256" key="1">
    <source>
        <dbReference type="ARBA" id="ARBA00008779"/>
    </source>
</evidence>
<gene>
    <name evidence="6" type="ORF">S01H1_44063</name>
</gene>
<evidence type="ECO:0000259" key="5">
    <source>
        <dbReference type="Pfam" id="PF00884"/>
    </source>
</evidence>
<dbReference type="InterPro" id="IPR024607">
    <property type="entry name" value="Sulfatase_CS"/>
</dbReference>